<keyword evidence="2" id="KW-1185">Reference proteome</keyword>
<sequence>MEFNISNMTDKNQKYSSSVAKNGNIGFYGSSLSFFKYIANISVNP</sequence>
<dbReference type="AlphaFoldDB" id="A0A0C1UIM3"/>
<gene>
    <name evidence="1" type="ORF">U732_1409</name>
</gene>
<accession>A0A0C1UIM3</accession>
<reference evidence="1 2" key="1">
    <citation type="journal article" date="2015" name="Infect. Genet. Evol.">
        <title>Genomic sequences of six botulinum neurotoxin-producing strains representing three clostridial species illustrate the mobility and diversity of botulinum neurotoxin genes.</title>
        <authorList>
            <person name="Smith T.J."/>
            <person name="Hill K.K."/>
            <person name="Xie G."/>
            <person name="Foley B.T."/>
            <person name="Williamson C.H."/>
            <person name="Foster J.T."/>
            <person name="Johnson S.L."/>
            <person name="Chertkov O."/>
            <person name="Teshima H."/>
            <person name="Gibbons H.S."/>
            <person name="Johnsky L.A."/>
            <person name="Karavis M.A."/>
            <person name="Smith L.A."/>
        </authorList>
    </citation>
    <scope>NUCLEOTIDE SEQUENCE [LARGE SCALE GENOMIC DNA]</scope>
    <source>
        <strain evidence="1 2">CDC 2741</strain>
    </source>
</reference>
<evidence type="ECO:0000313" key="1">
    <source>
        <dbReference type="EMBL" id="KIE47165.1"/>
    </source>
</evidence>
<comment type="caution">
    <text evidence="1">The sequence shown here is derived from an EMBL/GenBank/DDBJ whole genome shotgun (WGS) entry which is preliminary data.</text>
</comment>
<dbReference type="EMBL" id="AYSO01000015">
    <property type="protein sequence ID" value="KIE47165.1"/>
    <property type="molecule type" value="Genomic_DNA"/>
</dbReference>
<protein>
    <submittedName>
        <fullName evidence="1">Uncharacterized protein</fullName>
    </submittedName>
</protein>
<proteinExistence type="predicted"/>
<dbReference type="RefSeq" id="WP_160289209.1">
    <property type="nucleotide sequence ID" value="NZ_AYSO01000015.1"/>
</dbReference>
<organism evidence="1 2">
    <name type="scientific">Clostridium argentinense CDC 2741</name>
    <dbReference type="NCBI Taxonomy" id="1418104"/>
    <lineage>
        <taxon>Bacteria</taxon>
        <taxon>Bacillati</taxon>
        <taxon>Bacillota</taxon>
        <taxon>Clostridia</taxon>
        <taxon>Eubacteriales</taxon>
        <taxon>Clostridiaceae</taxon>
        <taxon>Clostridium</taxon>
    </lineage>
</organism>
<dbReference type="Proteomes" id="UP000031366">
    <property type="component" value="Unassembled WGS sequence"/>
</dbReference>
<name>A0A0C1UIM3_9CLOT</name>
<evidence type="ECO:0000313" key="2">
    <source>
        <dbReference type="Proteomes" id="UP000031366"/>
    </source>
</evidence>